<gene>
    <name evidence="2" type="ORF">BN59_01408</name>
</gene>
<dbReference type="eggNOG" id="ENOG5033PMC">
    <property type="taxonomic scope" value="Bacteria"/>
</dbReference>
<feature type="transmembrane region" description="Helical" evidence="1">
    <location>
        <begin position="215"/>
        <end position="239"/>
    </location>
</feature>
<keyword evidence="1" id="KW-0812">Transmembrane</keyword>
<evidence type="ECO:0000313" key="2">
    <source>
        <dbReference type="EMBL" id="CDZ77126.1"/>
    </source>
</evidence>
<proteinExistence type="predicted"/>
<evidence type="ECO:0000313" key="3">
    <source>
        <dbReference type="Proteomes" id="UP000044071"/>
    </source>
</evidence>
<dbReference type="RefSeq" id="WP_141650434.1">
    <property type="nucleotide sequence ID" value="NZ_CCVW01000001.1"/>
</dbReference>
<dbReference type="Proteomes" id="UP000044071">
    <property type="component" value="Unassembled WGS sequence"/>
</dbReference>
<feature type="transmembrane region" description="Helical" evidence="1">
    <location>
        <begin position="175"/>
        <end position="195"/>
    </location>
</feature>
<feature type="transmembrane region" description="Helical" evidence="1">
    <location>
        <begin position="90"/>
        <end position="107"/>
    </location>
</feature>
<name>A0A078KVV2_9GAMM</name>
<keyword evidence="1" id="KW-1133">Transmembrane helix</keyword>
<reference evidence="2 3" key="1">
    <citation type="submission" date="2014-06" db="EMBL/GenBank/DDBJ databases">
        <authorList>
            <person name="Urmite Genomes Urmite Genomes"/>
        </authorList>
    </citation>
    <scope>NUCLEOTIDE SEQUENCE [LARGE SCALE GENOMIC DNA]</scope>
</reference>
<protein>
    <submittedName>
        <fullName evidence="2">Uncharacterized protein</fullName>
    </submittedName>
</protein>
<keyword evidence="3" id="KW-1185">Reference proteome</keyword>
<accession>A0A078KVV2</accession>
<evidence type="ECO:0000256" key="1">
    <source>
        <dbReference type="SAM" id="Phobius"/>
    </source>
</evidence>
<keyword evidence="1" id="KW-0472">Membrane</keyword>
<feature type="transmembrane region" description="Helical" evidence="1">
    <location>
        <begin position="316"/>
        <end position="339"/>
    </location>
</feature>
<feature type="transmembrane region" description="Helical" evidence="1">
    <location>
        <begin position="359"/>
        <end position="379"/>
    </location>
</feature>
<organism evidence="2 3">
    <name type="scientific">Legionella massiliensis</name>
    <dbReference type="NCBI Taxonomy" id="1034943"/>
    <lineage>
        <taxon>Bacteria</taxon>
        <taxon>Pseudomonadati</taxon>
        <taxon>Pseudomonadota</taxon>
        <taxon>Gammaproteobacteria</taxon>
        <taxon>Legionellales</taxon>
        <taxon>Legionellaceae</taxon>
        <taxon>Legionella</taxon>
    </lineage>
</organism>
<dbReference type="AlphaFoldDB" id="A0A078KVV2"/>
<feature type="transmembrane region" description="Helical" evidence="1">
    <location>
        <begin position="145"/>
        <end position="163"/>
    </location>
</feature>
<dbReference type="EMBL" id="CCSB01000001">
    <property type="protein sequence ID" value="CDZ77126.1"/>
    <property type="molecule type" value="Genomic_DNA"/>
</dbReference>
<sequence length="620" mass="70153">MRKYLEKQRWIQFATTLLLLLPILSLALNAISWLRYGIDIPVADEWGDYINGTLNSFNPRILFNTVNDTMSPLYRIFNALSYYYLDANSIAYQLISMIVVLGAFLFLQWKLLSLVLPNQLIRASTFSLSLLILQPDTYWGGTNGAFIQAVPLIFNLAILYIVMREPWRASLNYSIIFISGLLSGFSYISGAFGSLTQSLLFILISRFMNKNDGKFMLNAGLVLLIPAVVSVLAQLWILLGVQHGVHSGTAFSTPIEKNFWLYILGKVARSLMFTPEHLRPAFAMALIATLLSLVASYLSIKFIIKNAKAEALKTGVIYLSLFSIIAVYLFLVAAGRVYLYPAGKIITNRDMFAYGFPRFHYFWITLLWPWVITVFFYRFKEKVKPFLITNCVAVFLIIYAGALNHPQYYEDNAVQRSNGLKCLIGHGSVDSELLCPDLHFVDLRKGLINAVILNAAFTRSLPFQLSPIPLEQTSPLALFRLEPSNFSSMVVSNATGLISADKTYQFKAANDDPHLVINMGDFAQTRKCRILDVAASIKVAQTSTAQLFYITQDQSQFKEQFSLATEVKASNQFETIHFTITNHKGFSNLLRLDPTNNMQDFELKDLVVRCRLNDKAFFYE</sequence>
<feature type="transmembrane region" description="Helical" evidence="1">
    <location>
        <begin position="386"/>
        <end position="403"/>
    </location>
</feature>
<feature type="transmembrane region" description="Helical" evidence="1">
    <location>
        <begin position="281"/>
        <end position="304"/>
    </location>
</feature>